<keyword evidence="1" id="KW-0812">Transmembrane</keyword>
<dbReference type="Proteomes" id="UP001203338">
    <property type="component" value="Unassembled WGS sequence"/>
</dbReference>
<keyword evidence="1" id="KW-0472">Membrane</keyword>
<keyword evidence="3" id="KW-1185">Reference proteome</keyword>
<dbReference type="EMBL" id="JAMFLX010000035">
    <property type="protein sequence ID" value="MCL6271855.1"/>
    <property type="molecule type" value="Genomic_DNA"/>
</dbReference>
<feature type="transmembrane region" description="Helical" evidence="1">
    <location>
        <begin position="12"/>
        <end position="34"/>
    </location>
</feature>
<dbReference type="PROSITE" id="PS51257">
    <property type="entry name" value="PROKAR_LIPOPROTEIN"/>
    <property type="match status" value="1"/>
</dbReference>
<reference evidence="2 3" key="1">
    <citation type="submission" date="2022-05" db="EMBL/GenBank/DDBJ databases">
        <authorList>
            <person name="Park J.-S."/>
        </authorList>
    </citation>
    <scope>NUCLEOTIDE SEQUENCE [LARGE SCALE GENOMIC DNA]</scope>
    <source>
        <strain evidence="2 3">2012CJ34-2</strain>
    </source>
</reference>
<evidence type="ECO:0000256" key="1">
    <source>
        <dbReference type="SAM" id="Phobius"/>
    </source>
</evidence>
<comment type="caution">
    <text evidence="2">The sequence shown here is derived from an EMBL/GenBank/DDBJ whole genome shotgun (WGS) entry which is preliminary data.</text>
</comment>
<organism evidence="2 3">
    <name type="scientific">Parendozoicomonas callyspongiae</name>
    <dbReference type="NCBI Taxonomy" id="2942213"/>
    <lineage>
        <taxon>Bacteria</taxon>
        <taxon>Pseudomonadati</taxon>
        <taxon>Pseudomonadota</taxon>
        <taxon>Gammaproteobacteria</taxon>
        <taxon>Oceanospirillales</taxon>
        <taxon>Endozoicomonadaceae</taxon>
        <taxon>Parendozoicomonas</taxon>
    </lineage>
</organism>
<feature type="transmembrane region" description="Helical" evidence="1">
    <location>
        <begin position="83"/>
        <end position="104"/>
    </location>
</feature>
<keyword evidence="1" id="KW-1133">Transmembrane helix</keyword>
<gene>
    <name evidence="2" type="ORF">M3P05_18210</name>
</gene>
<evidence type="ECO:0000313" key="3">
    <source>
        <dbReference type="Proteomes" id="UP001203338"/>
    </source>
</evidence>
<sequence>MKLDRFKSWHLDLMVWVLTVSALIACAVLEDLTLYKAGVMRHIFYRKMEHLAGIYSPEMLALHLSLATVLVIYALLRVFTKRATILQASALIILPGLFVAALNSQTLEELYTYTYILFSLEAGMLAMAAFPLGKDIFQLFSRTSNTKTA</sequence>
<accession>A0ABT0PKE6</accession>
<dbReference type="RefSeq" id="WP_249701518.1">
    <property type="nucleotide sequence ID" value="NZ_JAMFLX010000035.1"/>
</dbReference>
<feature type="transmembrane region" description="Helical" evidence="1">
    <location>
        <begin position="54"/>
        <end position="76"/>
    </location>
</feature>
<protein>
    <submittedName>
        <fullName evidence="2">Uncharacterized protein</fullName>
    </submittedName>
</protein>
<feature type="transmembrane region" description="Helical" evidence="1">
    <location>
        <begin position="110"/>
        <end position="132"/>
    </location>
</feature>
<proteinExistence type="predicted"/>
<evidence type="ECO:0000313" key="2">
    <source>
        <dbReference type="EMBL" id="MCL6271855.1"/>
    </source>
</evidence>
<name>A0ABT0PKE6_9GAMM</name>